<keyword evidence="3" id="KW-0804">Transcription</keyword>
<sequence length="201" mass="22154">MPAPTSESARRRHQDILAAATDLFGRKGWPVTTTDEVAAQAGVTKRTLYKYFGSKQALLYEVGKSITDISRARAQTLATLEGSPGDRMRTVIVSYIDLVSAWQVRYAVFLEEMKHLDDAQLAHVREIGTEWVALVRGIIEDGQRSGDFDRGHDATVAAFTILELLNGMTYWVRGDGAWSQAQLADHTTRLVFAGLAVDQAA</sequence>
<dbReference type="SUPFAM" id="SSF46689">
    <property type="entry name" value="Homeodomain-like"/>
    <property type="match status" value="1"/>
</dbReference>
<gene>
    <name evidence="6" type="ORF">R7226_24930</name>
</gene>
<dbReference type="PRINTS" id="PR00455">
    <property type="entry name" value="HTHTETR"/>
</dbReference>
<accession>A0ABU4HZX5</accession>
<dbReference type="Gene3D" id="1.10.357.10">
    <property type="entry name" value="Tetracycline Repressor, domain 2"/>
    <property type="match status" value="1"/>
</dbReference>
<comment type="caution">
    <text evidence="6">The sequence shown here is derived from an EMBL/GenBank/DDBJ whole genome shotgun (WGS) entry which is preliminary data.</text>
</comment>
<evidence type="ECO:0000256" key="4">
    <source>
        <dbReference type="PROSITE-ProRule" id="PRU00335"/>
    </source>
</evidence>
<dbReference type="InterPro" id="IPR041490">
    <property type="entry name" value="KstR2_TetR_C"/>
</dbReference>
<dbReference type="RefSeq" id="WP_318600085.1">
    <property type="nucleotide sequence ID" value="NZ_JAWSTH010000096.1"/>
</dbReference>
<dbReference type="Pfam" id="PF00440">
    <property type="entry name" value="TetR_N"/>
    <property type="match status" value="1"/>
</dbReference>
<keyword evidence="1" id="KW-0805">Transcription regulation</keyword>
<reference evidence="6 7" key="2">
    <citation type="submission" date="2023-10" db="EMBL/GenBank/DDBJ databases">
        <authorList>
            <person name="Han X.F."/>
        </authorList>
    </citation>
    <scope>NUCLEOTIDE SEQUENCE [LARGE SCALE GENOMIC DNA]</scope>
    <source>
        <strain evidence="6 7">KCTC 39840</strain>
    </source>
</reference>
<keyword evidence="2 4" id="KW-0238">DNA-binding</keyword>
<name>A0ABU4HZX5_9ACTN</name>
<dbReference type="InterPro" id="IPR009057">
    <property type="entry name" value="Homeodomain-like_sf"/>
</dbReference>
<organism evidence="6 7">
    <name type="scientific">Conexibacter stalactiti</name>
    <dbReference type="NCBI Taxonomy" id="1940611"/>
    <lineage>
        <taxon>Bacteria</taxon>
        <taxon>Bacillati</taxon>
        <taxon>Actinomycetota</taxon>
        <taxon>Thermoleophilia</taxon>
        <taxon>Solirubrobacterales</taxon>
        <taxon>Conexibacteraceae</taxon>
        <taxon>Conexibacter</taxon>
    </lineage>
</organism>
<dbReference type="SUPFAM" id="SSF48498">
    <property type="entry name" value="Tetracyclin repressor-like, C-terminal domain"/>
    <property type="match status" value="1"/>
</dbReference>
<keyword evidence="7" id="KW-1185">Reference proteome</keyword>
<evidence type="ECO:0000256" key="1">
    <source>
        <dbReference type="ARBA" id="ARBA00023015"/>
    </source>
</evidence>
<dbReference type="PROSITE" id="PS50977">
    <property type="entry name" value="HTH_TETR_2"/>
    <property type="match status" value="1"/>
</dbReference>
<evidence type="ECO:0000256" key="3">
    <source>
        <dbReference type="ARBA" id="ARBA00023163"/>
    </source>
</evidence>
<evidence type="ECO:0000313" key="7">
    <source>
        <dbReference type="Proteomes" id="UP001284601"/>
    </source>
</evidence>
<dbReference type="Pfam" id="PF17932">
    <property type="entry name" value="TetR_C_24"/>
    <property type="match status" value="1"/>
</dbReference>
<evidence type="ECO:0000313" key="6">
    <source>
        <dbReference type="EMBL" id="MDW5597619.1"/>
    </source>
</evidence>
<dbReference type="PANTHER" id="PTHR30055:SF234">
    <property type="entry name" value="HTH-TYPE TRANSCRIPTIONAL REGULATOR BETI"/>
    <property type="match status" value="1"/>
</dbReference>
<dbReference type="Proteomes" id="UP001284601">
    <property type="component" value="Unassembled WGS sequence"/>
</dbReference>
<dbReference type="Gene3D" id="1.10.10.60">
    <property type="entry name" value="Homeodomain-like"/>
    <property type="match status" value="1"/>
</dbReference>
<feature type="DNA-binding region" description="H-T-H motif" evidence="4">
    <location>
        <begin position="33"/>
        <end position="52"/>
    </location>
</feature>
<reference evidence="7" key="1">
    <citation type="submission" date="2023-07" db="EMBL/GenBank/DDBJ databases">
        <title>Conexibacter stalactiti sp. nov., isolated from stalactites in a lava cave and emended description of the genus Conexibacter.</title>
        <authorList>
            <person name="Lee S.D."/>
        </authorList>
    </citation>
    <scope>NUCLEOTIDE SEQUENCE [LARGE SCALE GENOMIC DNA]</scope>
    <source>
        <strain evidence="7">KCTC 39840</strain>
    </source>
</reference>
<dbReference type="InterPro" id="IPR001647">
    <property type="entry name" value="HTH_TetR"/>
</dbReference>
<protein>
    <submittedName>
        <fullName evidence="6">TetR/AcrR family transcriptional regulator</fullName>
    </submittedName>
</protein>
<dbReference type="EMBL" id="JAWSTH010000096">
    <property type="protein sequence ID" value="MDW5597619.1"/>
    <property type="molecule type" value="Genomic_DNA"/>
</dbReference>
<evidence type="ECO:0000259" key="5">
    <source>
        <dbReference type="PROSITE" id="PS50977"/>
    </source>
</evidence>
<proteinExistence type="predicted"/>
<dbReference type="InterPro" id="IPR050109">
    <property type="entry name" value="HTH-type_TetR-like_transc_reg"/>
</dbReference>
<evidence type="ECO:0000256" key="2">
    <source>
        <dbReference type="ARBA" id="ARBA00023125"/>
    </source>
</evidence>
<feature type="domain" description="HTH tetR-type" evidence="5">
    <location>
        <begin position="10"/>
        <end position="70"/>
    </location>
</feature>
<dbReference type="PANTHER" id="PTHR30055">
    <property type="entry name" value="HTH-TYPE TRANSCRIPTIONAL REGULATOR RUTR"/>
    <property type="match status" value="1"/>
</dbReference>
<dbReference type="InterPro" id="IPR036271">
    <property type="entry name" value="Tet_transcr_reg_TetR-rel_C_sf"/>
</dbReference>